<evidence type="ECO:0000259" key="5">
    <source>
        <dbReference type="Pfam" id="PF01494"/>
    </source>
</evidence>
<sequence>MATSHQDDTFKVVIVGGGIAGLTLANALQYAGVDYVLLEAKSEIALQLRASIGIAPNGSQILDQLLCYDAIEGLNTPVETCGKPRRQ</sequence>
<dbReference type="PANTHER" id="PTHR47356">
    <property type="entry name" value="FAD-DEPENDENT MONOOXYGENASE ASQG-RELATED"/>
    <property type="match status" value="1"/>
</dbReference>
<evidence type="ECO:0000256" key="1">
    <source>
        <dbReference type="ARBA" id="ARBA00007992"/>
    </source>
</evidence>
<dbReference type="InterPro" id="IPR050562">
    <property type="entry name" value="FAD_mOase_fung"/>
</dbReference>
<gene>
    <name evidence="6" type="ORF">GJ744_009152</name>
</gene>
<dbReference type="Pfam" id="PF01494">
    <property type="entry name" value="FAD_binding_3"/>
    <property type="match status" value="1"/>
</dbReference>
<reference evidence="6" key="1">
    <citation type="submission" date="2020-02" db="EMBL/GenBank/DDBJ databases">
        <authorList>
            <person name="Palmer J.M."/>
        </authorList>
    </citation>
    <scope>NUCLEOTIDE SEQUENCE</scope>
    <source>
        <strain evidence="6">EPUS1.4</strain>
        <tissue evidence="6">Thallus</tissue>
    </source>
</reference>
<dbReference type="OrthoDB" id="10029326at2759"/>
<dbReference type="AlphaFoldDB" id="A0A8H7E568"/>
<keyword evidence="7" id="KW-1185">Reference proteome</keyword>
<evidence type="ECO:0000256" key="4">
    <source>
        <dbReference type="ARBA" id="ARBA00023002"/>
    </source>
</evidence>
<organism evidence="6 7">
    <name type="scientific">Endocarpon pusillum</name>
    <dbReference type="NCBI Taxonomy" id="364733"/>
    <lineage>
        <taxon>Eukaryota</taxon>
        <taxon>Fungi</taxon>
        <taxon>Dikarya</taxon>
        <taxon>Ascomycota</taxon>
        <taxon>Pezizomycotina</taxon>
        <taxon>Eurotiomycetes</taxon>
        <taxon>Chaetothyriomycetidae</taxon>
        <taxon>Verrucariales</taxon>
        <taxon>Verrucariaceae</taxon>
        <taxon>Endocarpon</taxon>
    </lineage>
</organism>
<dbReference type="InterPro" id="IPR002938">
    <property type="entry name" value="FAD-bd"/>
</dbReference>
<dbReference type="PANTHER" id="PTHR47356:SF2">
    <property type="entry name" value="FAD-BINDING DOMAIN-CONTAINING PROTEIN-RELATED"/>
    <property type="match status" value="1"/>
</dbReference>
<dbReference type="GO" id="GO:0071949">
    <property type="term" value="F:FAD binding"/>
    <property type="evidence" value="ECO:0007669"/>
    <property type="project" value="InterPro"/>
</dbReference>
<comment type="similarity">
    <text evidence="1">Belongs to the paxM FAD-dependent monooxygenase family.</text>
</comment>
<comment type="caution">
    <text evidence="6">The sequence shown here is derived from an EMBL/GenBank/DDBJ whole genome shotgun (WGS) entry which is preliminary data.</text>
</comment>
<dbReference type="SUPFAM" id="SSF51905">
    <property type="entry name" value="FAD/NAD(P)-binding domain"/>
    <property type="match status" value="1"/>
</dbReference>
<evidence type="ECO:0000313" key="6">
    <source>
        <dbReference type="EMBL" id="KAF7508603.1"/>
    </source>
</evidence>
<feature type="domain" description="FAD-binding" evidence="5">
    <location>
        <begin position="11"/>
        <end position="52"/>
    </location>
</feature>
<protein>
    <recommendedName>
        <fullName evidence="5">FAD-binding domain-containing protein</fullName>
    </recommendedName>
</protein>
<keyword evidence="3" id="KW-0274">FAD</keyword>
<evidence type="ECO:0000256" key="3">
    <source>
        <dbReference type="ARBA" id="ARBA00022827"/>
    </source>
</evidence>
<keyword evidence="2" id="KW-0285">Flavoprotein</keyword>
<accession>A0A8H7E568</accession>
<proteinExistence type="inferred from homology"/>
<dbReference type="GO" id="GO:0004497">
    <property type="term" value="F:monooxygenase activity"/>
    <property type="evidence" value="ECO:0007669"/>
    <property type="project" value="InterPro"/>
</dbReference>
<name>A0A8H7E568_9EURO</name>
<dbReference type="EMBL" id="JAACFV010000052">
    <property type="protein sequence ID" value="KAF7508603.1"/>
    <property type="molecule type" value="Genomic_DNA"/>
</dbReference>
<dbReference type="Gene3D" id="3.50.50.60">
    <property type="entry name" value="FAD/NAD(P)-binding domain"/>
    <property type="match status" value="1"/>
</dbReference>
<dbReference type="Proteomes" id="UP000606974">
    <property type="component" value="Unassembled WGS sequence"/>
</dbReference>
<keyword evidence="4" id="KW-0560">Oxidoreductase</keyword>
<evidence type="ECO:0000256" key="2">
    <source>
        <dbReference type="ARBA" id="ARBA00022630"/>
    </source>
</evidence>
<evidence type="ECO:0000313" key="7">
    <source>
        <dbReference type="Proteomes" id="UP000606974"/>
    </source>
</evidence>
<dbReference type="InterPro" id="IPR036188">
    <property type="entry name" value="FAD/NAD-bd_sf"/>
</dbReference>